<dbReference type="OrthoDB" id="1932290at2759"/>
<proteinExistence type="predicted"/>
<dbReference type="Gene3D" id="1.25.40.10">
    <property type="entry name" value="Tetratricopeptide repeat domain"/>
    <property type="match status" value="1"/>
</dbReference>
<evidence type="ECO:0000313" key="3">
    <source>
        <dbReference type="EMBL" id="KAE9621534.1"/>
    </source>
</evidence>
<keyword evidence="4" id="KW-1185">Reference proteome</keyword>
<reference evidence="4" key="1">
    <citation type="journal article" date="2020" name="Nat. Commun.">
        <title>Genome sequence of the cluster root forming white lupin.</title>
        <authorList>
            <person name="Hufnagel B."/>
            <person name="Marques A."/>
            <person name="Soriano A."/>
            <person name="Marques L."/>
            <person name="Divol F."/>
            <person name="Doumas P."/>
            <person name="Sallet E."/>
            <person name="Mancinotti D."/>
            <person name="Carrere S."/>
            <person name="Marande W."/>
            <person name="Arribat S."/>
            <person name="Keller J."/>
            <person name="Huneau C."/>
            <person name="Blein T."/>
            <person name="Aime D."/>
            <person name="Laguerre M."/>
            <person name="Taylor J."/>
            <person name="Schubert V."/>
            <person name="Nelson M."/>
            <person name="Geu-Flores F."/>
            <person name="Crespi M."/>
            <person name="Gallardo-Guerrero K."/>
            <person name="Delaux P.-M."/>
            <person name="Salse J."/>
            <person name="Berges H."/>
            <person name="Guyot R."/>
            <person name="Gouzy J."/>
            <person name="Peret B."/>
        </authorList>
    </citation>
    <scope>NUCLEOTIDE SEQUENCE [LARGE SCALE GENOMIC DNA]</scope>
    <source>
        <strain evidence="4">cv. Amiga</strain>
    </source>
</reference>
<keyword evidence="1" id="KW-0677">Repeat</keyword>
<dbReference type="Proteomes" id="UP000447434">
    <property type="component" value="Chromosome 1"/>
</dbReference>
<dbReference type="NCBIfam" id="TIGR00756">
    <property type="entry name" value="PPR"/>
    <property type="match status" value="1"/>
</dbReference>
<evidence type="ECO:0000256" key="2">
    <source>
        <dbReference type="PROSITE-ProRule" id="PRU00708"/>
    </source>
</evidence>
<feature type="repeat" description="PPR" evidence="2">
    <location>
        <begin position="5"/>
        <end position="39"/>
    </location>
</feature>
<evidence type="ECO:0000313" key="4">
    <source>
        <dbReference type="Proteomes" id="UP000447434"/>
    </source>
</evidence>
<dbReference type="InterPro" id="IPR002885">
    <property type="entry name" value="PPR_rpt"/>
</dbReference>
<dbReference type="AlphaFoldDB" id="A0A6A4R8G5"/>
<dbReference type="PANTHER" id="PTHR47926:SF388">
    <property type="entry name" value="DYW DOMAIN-CONTAINING PROTEIN"/>
    <property type="match status" value="1"/>
</dbReference>
<dbReference type="PROSITE" id="PS51375">
    <property type="entry name" value="PPR"/>
    <property type="match status" value="1"/>
</dbReference>
<dbReference type="EMBL" id="WOCE01000001">
    <property type="protein sequence ID" value="KAE9621534.1"/>
    <property type="molecule type" value="Genomic_DNA"/>
</dbReference>
<gene>
    <name evidence="3" type="ORF">Lalb_Chr01g0015811</name>
</gene>
<organism evidence="3 4">
    <name type="scientific">Lupinus albus</name>
    <name type="common">White lupine</name>
    <name type="synonym">Lupinus termis</name>
    <dbReference type="NCBI Taxonomy" id="3870"/>
    <lineage>
        <taxon>Eukaryota</taxon>
        <taxon>Viridiplantae</taxon>
        <taxon>Streptophyta</taxon>
        <taxon>Embryophyta</taxon>
        <taxon>Tracheophyta</taxon>
        <taxon>Spermatophyta</taxon>
        <taxon>Magnoliopsida</taxon>
        <taxon>eudicotyledons</taxon>
        <taxon>Gunneridae</taxon>
        <taxon>Pentapetalae</taxon>
        <taxon>rosids</taxon>
        <taxon>fabids</taxon>
        <taxon>Fabales</taxon>
        <taxon>Fabaceae</taxon>
        <taxon>Papilionoideae</taxon>
        <taxon>50 kb inversion clade</taxon>
        <taxon>genistoids sensu lato</taxon>
        <taxon>core genistoids</taxon>
        <taxon>Genisteae</taxon>
        <taxon>Lupinus</taxon>
    </lineage>
</organism>
<dbReference type="GO" id="GO:0003723">
    <property type="term" value="F:RNA binding"/>
    <property type="evidence" value="ECO:0007669"/>
    <property type="project" value="InterPro"/>
</dbReference>
<name>A0A6A4R8G5_LUPAL</name>
<dbReference type="PANTHER" id="PTHR47926">
    <property type="entry name" value="PENTATRICOPEPTIDE REPEAT-CONTAINING PROTEIN"/>
    <property type="match status" value="1"/>
</dbReference>
<protein>
    <submittedName>
        <fullName evidence="3">Putative tetratricopeptide-like helical domain-containing protein</fullName>
    </submittedName>
</protein>
<accession>A0A6A4R8G5</accession>
<evidence type="ECO:0000256" key="1">
    <source>
        <dbReference type="ARBA" id="ARBA00022737"/>
    </source>
</evidence>
<dbReference type="InterPro" id="IPR011990">
    <property type="entry name" value="TPR-like_helical_dom_sf"/>
</dbReference>
<dbReference type="GO" id="GO:0009451">
    <property type="term" value="P:RNA modification"/>
    <property type="evidence" value="ECO:0007669"/>
    <property type="project" value="InterPro"/>
</dbReference>
<sequence>MPERNLTTWDTMMVQLAKNGFAEDSLDLFTKFKKSGLKPDGQMFIGIFNACSMPGDIDEGILHFQSMNKDYGIVPSLTHFFSEVDLICSNGHLDATFEFVEKKLVEPSVDVWETLMNLCRAHGNTALADRCAELVEQQDCTRLNDQSKAGPMF</sequence>
<dbReference type="InterPro" id="IPR046960">
    <property type="entry name" value="PPR_At4g14850-like_plant"/>
</dbReference>
<comment type="caution">
    <text evidence="3">The sequence shown here is derived from an EMBL/GenBank/DDBJ whole genome shotgun (WGS) entry which is preliminary data.</text>
</comment>